<keyword evidence="4" id="KW-0472">Membrane</keyword>
<accession>A0A2U2PB98</accession>
<dbReference type="Pfam" id="PF14322">
    <property type="entry name" value="SusD-like_3"/>
    <property type="match status" value="1"/>
</dbReference>
<dbReference type="GO" id="GO:0009279">
    <property type="term" value="C:cell outer membrane"/>
    <property type="evidence" value="ECO:0007669"/>
    <property type="project" value="UniProtKB-SubCell"/>
</dbReference>
<dbReference type="Gene3D" id="1.25.40.390">
    <property type="match status" value="1"/>
</dbReference>
<gene>
    <name evidence="8" type="ORF">DDR33_21395</name>
</gene>
<keyword evidence="9" id="KW-1185">Reference proteome</keyword>
<dbReference type="PROSITE" id="PS51257">
    <property type="entry name" value="PROKAR_LIPOPROTEIN"/>
    <property type="match status" value="1"/>
</dbReference>
<protein>
    <recommendedName>
        <fullName evidence="10">RagB/SusD family nutrient uptake outer membrane protein</fullName>
    </recommendedName>
</protein>
<dbReference type="OrthoDB" id="5694214at2"/>
<proteinExistence type="inferred from homology"/>
<dbReference type="InterPro" id="IPR033985">
    <property type="entry name" value="SusD-like_N"/>
</dbReference>
<comment type="subcellular location">
    <subcellularLocation>
        <location evidence="1">Cell outer membrane</location>
    </subcellularLocation>
</comment>
<evidence type="ECO:0000256" key="3">
    <source>
        <dbReference type="ARBA" id="ARBA00022729"/>
    </source>
</evidence>
<sequence>MKSICYTILMVFTFGLISCNKDFLEEDPKTFLTPANFYKTEQDLQMGLNAVYRTPQDRYSNMWGAPCWFGWATDIGYLTPANGHAFHNQPSLLRNDFNSSSDMPWYFWDYMYRHIKDINFLLLALPDVQVNVDVKKQIEAQARAWRAHIYFDGIRIFGAVPLILEPISDVKALNSMTRTDATKVYDQIIADLQFGKDNLTNQWTDAKDRGRITAGACAAMLARVYITMAGYPLRKTERWQDARTVLKEFVDDKKYGNQYGLFDEYSQAFADANIPGKESVWTVNFTRGTFGQGSQVHTDFSPIELYYDSRAGLTRGGGWSNELPTDAFLNSYDKAQDKRYKFTYWSSTADIPDEYADINNSTTGPVVFARPHVKKFRERTPNDNSQGSGIDHYIIRYADVLLMYAEVLNELNDNNAYRYIDMVRQRAGLDDLPQMTQQQFRDHMLLERAWELCFEGERRFDLMRTGTYYDRVKAWNPQAGANIVKGKHELWPVPQREIDINQNLAPNNPGY</sequence>
<evidence type="ECO:0008006" key="10">
    <source>
        <dbReference type="Google" id="ProtNLM"/>
    </source>
</evidence>
<evidence type="ECO:0000256" key="1">
    <source>
        <dbReference type="ARBA" id="ARBA00004442"/>
    </source>
</evidence>
<dbReference type="EMBL" id="QEAS01000022">
    <property type="protein sequence ID" value="PWG78633.1"/>
    <property type="molecule type" value="Genomic_DNA"/>
</dbReference>
<evidence type="ECO:0000256" key="2">
    <source>
        <dbReference type="ARBA" id="ARBA00006275"/>
    </source>
</evidence>
<comment type="caution">
    <text evidence="8">The sequence shown here is derived from an EMBL/GenBank/DDBJ whole genome shotgun (WGS) entry which is preliminary data.</text>
</comment>
<reference evidence="8 9" key="1">
    <citation type="submission" date="2018-04" db="EMBL/GenBank/DDBJ databases">
        <title>Pedobacter chongqingensis sp. nov., isolated from a rottenly hemp rope.</title>
        <authorList>
            <person name="Cai Y."/>
        </authorList>
    </citation>
    <scope>NUCLEOTIDE SEQUENCE [LARGE SCALE GENOMIC DNA]</scope>
    <source>
        <strain evidence="8 9">FJ4-8</strain>
    </source>
</reference>
<dbReference type="RefSeq" id="WP_109417844.1">
    <property type="nucleotide sequence ID" value="NZ_QEAS01000022.1"/>
</dbReference>
<dbReference type="SUPFAM" id="SSF48452">
    <property type="entry name" value="TPR-like"/>
    <property type="match status" value="1"/>
</dbReference>
<dbReference type="AlphaFoldDB" id="A0A2U2PB98"/>
<dbReference type="InterPro" id="IPR011990">
    <property type="entry name" value="TPR-like_helical_dom_sf"/>
</dbReference>
<evidence type="ECO:0000313" key="9">
    <source>
        <dbReference type="Proteomes" id="UP000245647"/>
    </source>
</evidence>
<name>A0A2U2PB98_9SPHI</name>
<evidence type="ECO:0000313" key="8">
    <source>
        <dbReference type="EMBL" id="PWG78633.1"/>
    </source>
</evidence>
<dbReference type="Pfam" id="PF07980">
    <property type="entry name" value="SusD_RagB"/>
    <property type="match status" value="1"/>
</dbReference>
<organism evidence="8 9">
    <name type="scientific">Pararcticibacter amylolyticus</name>
    <dbReference type="NCBI Taxonomy" id="2173175"/>
    <lineage>
        <taxon>Bacteria</taxon>
        <taxon>Pseudomonadati</taxon>
        <taxon>Bacteroidota</taxon>
        <taxon>Sphingobacteriia</taxon>
        <taxon>Sphingobacteriales</taxon>
        <taxon>Sphingobacteriaceae</taxon>
        <taxon>Pararcticibacter</taxon>
    </lineage>
</organism>
<evidence type="ECO:0000256" key="4">
    <source>
        <dbReference type="ARBA" id="ARBA00023136"/>
    </source>
</evidence>
<dbReference type="InterPro" id="IPR012944">
    <property type="entry name" value="SusD_RagB_dom"/>
</dbReference>
<feature type="domain" description="SusD-like N-terminal" evidence="7">
    <location>
        <begin position="88"/>
        <end position="225"/>
    </location>
</feature>
<keyword evidence="5" id="KW-0998">Cell outer membrane</keyword>
<comment type="similarity">
    <text evidence="2">Belongs to the SusD family.</text>
</comment>
<evidence type="ECO:0000259" key="6">
    <source>
        <dbReference type="Pfam" id="PF07980"/>
    </source>
</evidence>
<evidence type="ECO:0000256" key="5">
    <source>
        <dbReference type="ARBA" id="ARBA00023237"/>
    </source>
</evidence>
<evidence type="ECO:0000259" key="7">
    <source>
        <dbReference type="Pfam" id="PF14322"/>
    </source>
</evidence>
<keyword evidence="3" id="KW-0732">Signal</keyword>
<feature type="domain" description="RagB/SusD" evidence="6">
    <location>
        <begin position="330"/>
        <end position="511"/>
    </location>
</feature>
<dbReference type="Proteomes" id="UP000245647">
    <property type="component" value="Unassembled WGS sequence"/>
</dbReference>